<sequence>MVAGSAFGPLPFGVGFDIFDSYTPVLLFSLAFPLIGIIAALLATKPKKANA</sequence>
<evidence type="ECO:0000313" key="3">
    <source>
        <dbReference type="Proteomes" id="UP000019102"/>
    </source>
</evidence>
<keyword evidence="1" id="KW-1133">Transmembrane helix</keyword>
<organism evidence="2 3">
    <name type="scientific">Gracilibacillus boraciitolerans JCM 21714</name>
    <dbReference type="NCBI Taxonomy" id="1298598"/>
    <lineage>
        <taxon>Bacteria</taxon>
        <taxon>Bacillati</taxon>
        <taxon>Bacillota</taxon>
        <taxon>Bacilli</taxon>
        <taxon>Bacillales</taxon>
        <taxon>Bacillaceae</taxon>
        <taxon>Gracilibacillus</taxon>
    </lineage>
</organism>
<dbReference type="STRING" id="1298598.JCM21714_1372"/>
<evidence type="ECO:0008006" key="4">
    <source>
        <dbReference type="Google" id="ProtNLM"/>
    </source>
</evidence>
<gene>
    <name evidence="2" type="ORF">JCM21714_1372</name>
</gene>
<keyword evidence="3" id="KW-1185">Reference proteome</keyword>
<protein>
    <recommendedName>
        <fullName evidence="4">Fosmidomycin resistance protein</fullName>
    </recommendedName>
</protein>
<proteinExistence type="predicted"/>
<dbReference type="AlphaFoldDB" id="W4VHZ1"/>
<dbReference type="InterPro" id="IPR036259">
    <property type="entry name" value="MFS_trans_sf"/>
</dbReference>
<keyword evidence="1" id="KW-0472">Membrane</keyword>
<comment type="caution">
    <text evidence="2">The sequence shown here is derived from an EMBL/GenBank/DDBJ whole genome shotgun (WGS) entry which is preliminary data.</text>
</comment>
<feature type="transmembrane region" description="Helical" evidence="1">
    <location>
        <begin position="22"/>
        <end position="43"/>
    </location>
</feature>
<dbReference type="Proteomes" id="UP000019102">
    <property type="component" value="Unassembled WGS sequence"/>
</dbReference>
<name>W4VHZ1_9BACI</name>
<reference evidence="2 3" key="1">
    <citation type="journal article" date="2014" name="Genome Announc.">
        <title>Draft Genome Sequence of the Boron-Tolerant and Moderately Halotolerant Bacterium Gracilibacillus boraciitolerans JCM 21714T.</title>
        <authorList>
            <person name="Ahmed I."/>
            <person name="Oshima K."/>
            <person name="Suda W."/>
            <person name="Kitamura K."/>
            <person name="Iida T."/>
            <person name="Ohmori Y."/>
            <person name="Fujiwara T."/>
            <person name="Hattori M."/>
            <person name="Ohkuma M."/>
        </authorList>
    </citation>
    <scope>NUCLEOTIDE SEQUENCE [LARGE SCALE GENOMIC DNA]</scope>
    <source>
        <strain evidence="2 3">JCM 21714</strain>
    </source>
</reference>
<dbReference type="SUPFAM" id="SSF103473">
    <property type="entry name" value="MFS general substrate transporter"/>
    <property type="match status" value="1"/>
</dbReference>
<evidence type="ECO:0000256" key="1">
    <source>
        <dbReference type="SAM" id="Phobius"/>
    </source>
</evidence>
<keyword evidence="1" id="KW-0812">Transmembrane</keyword>
<evidence type="ECO:0000313" key="2">
    <source>
        <dbReference type="EMBL" id="GAE92379.1"/>
    </source>
</evidence>
<accession>W4VHZ1</accession>
<dbReference type="EMBL" id="BAVS01000004">
    <property type="protein sequence ID" value="GAE92379.1"/>
    <property type="molecule type" value="Genomic_DNA"/>
</dbReference>